<dbReference type="Proteomes" id="UP001597448">
    <property type="component" value="Unassembled WGS sequence"/>
</dbReference>
<dbReference type="InterPro" id="IPR027417">
    <property type="entry name" value="P-loop_NTPase"/>
</dbReference>
<dbReference type="SUPFAM" id="SSF52540">
    <property type="entry name" value="P-loop containing nucleoside triphosphate hydrolases"/>
    <property type="match status" value="1"/>
</dbReference>
<dbReference type="RefSeq" id="WP_209994455.1">
    <property type="nucleotide sequence ID" value="NZ_JBHSVQ010000001.1"/>
</dbReference>
<reference evidence="2" key="1">
    <citation type="journal article" date="2019" name="Int. J. Syst. Evol. Microbiol.">
        <title>The Global Catalogue of Microorganisms (GCM) 10K type strain sequencing project: providing services to taxonomists for standard genome sequencing and annotation.</title>
        <authorList>
            <consortium name="The Broad Institute Genomics Platform"/>
            <consortium name="The Broad Institute Genome Sequencing Center for Infectious Disease"/>
            <person name="Wu L."/>
            <person name="Ma J."/>
        </authorList>
    </citation>
    <scope>NUCLEOTIDE SEQUENCE [LARGE SCALE GENOMIC DNA]</scope>
    <source>
        <strain evidence="2">CCM 8725</strain>
    </source>
</reference>
<organism evidence="1 2">
    <name type="scientific">Paenibacillus rhizoplanae</name>
    <dbReference type="NCBI Taxonomy" id="1917181"/>
    <lineage>
        <taxon>Bacteria</taxon>
        <taxon>Bacillati</taxon>
        <taxon>Bacillota</taxon>
        <taxon>Bacilli</taxon>
        <taxon>Bacillales</taxon>
        <taxon>Paenibacillaceae</taxon>
        <taxon>Paenibacillus</taxon>
    </lineage>
</organism>
<gene>
    <name evidence="1" type="ORF">ACFSX3_22840</name>
</gene>
<sequence length="557" mass="64434">MSGKTLLFNGVSGSGKSTIIKTLADPKCKDALNRISPTNYRKGTTSTNVKYTFGKFDTLSIEKVKINDFEDEWFEHSTKIKIERTSNNQVLKMTDDRKSFFEKINSEFQNAHYIRTKDIDFEDPISREEVENNIKDMKVDEVLNLINKNKIDKYILLIEINVPILKDLGNIIKKHGLNELSVIDTKGIGQDDESRNLDFSSVDGIVFINDGSKLTDKYQNEIKEDFENYLKSTPIFISVRHSFDLPFESLSGFNNSLMAKENDKYYLDCLDKYCSNNNNSHYKDIKEILKNCGLYNNGFLRRIVDNYAFNALPQDYSKDGSMQGIYAEKTNDFYIAAVLQMVDRCLFAIDEYKKVYIQASEVLETQGQIINSHFTDVTTFGCEMVKQIEREDRLNAKILRAYPDQLGKYNWLQYAFSDDNYEKKRLRITLFNIVNMAIDYSLASLVDKSIITENIAEILSVYFSIELKNKSSQVSMGYYRLGIDNTGLKNAFNHLNTKEKKKEYLRFRWYYNAIDAVNSKDRCEASTLFELYLGLFSSLNLVKFDPKVLDEVMIVSN</sequence>
<accession>A0ABW5FGA8</accession>
<protein>
    <submittedName>
        <fullName evidence="1">Uncharacterized protein</fullName>
    </submittedName>
</protein>
<evidence type="ECO:0000313" key="1">
    <source>
        <dbReference type="EMBL" id="MFD2412732.1"/>
    </source>
</evidence>
<name>A0ABW5FGA8_9BACL</name>
<proteinExistence type="predicted"/>
<comment type="caution">
    <text evidence="1">The sequence shown here is derived from an EMBL/GenBank/DDBJ whole genome shotgun (WGS) entry which is preliminary data.</text>
</comment>
<evidence type="ECO:0000313" key="2">
    <source>
        <dbReference type="Proteomes" id="UP001597448"/>
    </source>
</evidence>
<dbReference type="EMBL" id="JBHUKY010000046">
    <property type="protein sequence ID" value="MFD2412732.1"/>
    <property type="molecule type" value="Genomic_DNA"/>
</dbReference>
<keyword evidence="2" id="KW-1185">Reference proteome</keyword>